<organism evidence="1 2">
    <name type="scientific">Bifidobacterium thermacidophilum subsp. thermacidophilum</name>
    <dbReference type="NCBI Taxonomy" id="79262"/>
    <lineage>
        <taxon>Bacteria</taxon>
        <taxon>Bacillati</taxon>
        <taxon>Actinomycetota</taxon>
        <taxon>Actinomycetes</taxon>
        <taxon>Bifidobacteriales</taxon>
        <taxon>Bifidobacteriaceae</taxon>
        <taxon>Bifidobacterium</taxon>
    </lineage>
</organism>
<accession>A0A087E367</accession>
<gene>
    <name evidence="1" type="ORF">THER5_0389</name>
</gene>
<dbReference type="Proteomes" id="UP000029003">
    <property type="component" value="Unassembled WGS sequence"/>
</dbReference>
<name>A0A087E367_9BIFI</name>
<evidence type="ECO:0000313" key="1">
    <source>
        <dbReference type="EMBL" id="KFJ02218.1"/>
    </source>
</evidence>
<protein>
    <submittedName>
        <fullName evidence="1">Uncharacterized protein</fullName>
    </submittedName>
</protein>
<dbReference type="EMBL" id="JGZT01000007">
    <property type="protein sequence ID" value="KFJ02218.1"/>
    <property type="molecule type" value="Genomic_DNA"/>
</dbReference>
<dbReference type="AlphaFoldDB" id="A0A087E367"/>
<proteinExistence type="predicted"/>
<reference evidence="1 2" key="1">
    <citation type="submission" date="2014-03" db="EMBL/GenBank/DDBJ databases">
        <title>Genomics of Bifidobacteria.</title>
        <authorList>
            <person name="Ventura M."/>
            <person name="Milani C."/>
            <person name="Lugli G.A."/>
        </authorList>
    </citation>
    <scope>NUCLEOTIDE SEQUENCE [LARGE SCALE GENOMIC DNA]</scope>
    <source>
        <strain evidence="1 2">LMG 21395</strain>
    </source>
</reference>
<sequence length="32" mass="3668">MTEQILRMDSTLAALDRLMSEDSDNDDDHEEA</sequence>
<comment type="caution">
    <text evidence="1">The sequence shown here is derived from an EMBL/GenBank/DDBJ whole genome shotgun (WGS) entry which is preliminary data.</text>
</comment>
<evidence type="ECO:0000313" key="2">
    <source>
        <dbReference type="Proteomes" id="UP000029003"/>
    </source>
</evidence>